<evidence type="ECO:0000313" key="16">
    <source>
        <dbReference type="EMBL" id="NXU82991.1"/>
    </source>
</evidence>
<comment type="subcellular location">
    <subcellularLocation>
        <location evidence="1">Nucleus</location>
        <location evidence="1">Nucleolus</location>
    </subcellularLocation>
</comment>
<evidence type="ECO:0000256" key="10">
    <source>
        <dbReference type="ARBA" id="ARBA00023242"/>
    </source>
</evidence>
<evidence type="ECO:0000256" key="2">
    <source>
        <dbReference type="ARBA" id="ARBA00016532"/>
    </source>
</evidence>
<dbReference type="Pfam" id="PF08701">
    <property type="entry name" value="GN3L_Grn1"/>
    <property type="match status" value="1"/>
</dbReference>
<keyword evidence="17" id="KW-1185">Reference proteome</keyword>
<feature type="region of interest" description="Disordered" evidence="14">
    <location>
        <begin position="454"/>
        <end position="519"/>
    </location>
</feature>
<feature type="region of interest" description="Disordered" evidence="14">
    <location>
        <begin position="1"/>
        <end position="116"/>
    </location>
</feature>
<dbReference type="PROSITE" id="PS51721">
    <property type="entry name" value="G_CP"/>
    <property type="match status" value="1"/>
</dbReference>
<dbReference type="Gene3D" id="3.40.50.300">
    <property type="entry name" value="P-loop containing nucleotide triphosphate hydrolases"/>
    <property type="match status" value="1"/>
</dbReference>
<dbReference type="InterPro" id="IPR027417">
    <property type="entry name" value="P-loop_NTPase"/>
</dbReference>
<feature type="compositionally biased region" description="Basic residues" evidence="14">
    <location>
        <begin position="1"/>
        <end position="42"/>
    </location>
</feature>
<name>A0A7L3P0X7_9DEND</name>
<feature type="compositionally biased region" description="Polar residues" evidence="14">
    <location>
        <begin position="454"/>
        <end position="464"/>
    </location>
</feature>
<keyword evidence="7" id="KW-0007">Acetylation</keyword>
<dbReference type="Proteomes" id="UP000551443">
    <property type="component" value="Unassembled WGS sequence"/>
</dbReference>
<dbReference type="InterPro" id="IPR030378">
    <property type="entry name" value="G_CP_dom"/>
</dbReference>
<feature type="domain" description="CP-type G" evidence="15">
    <location>
        <begin position="128"/>
        <end position="309"/>
    </location>
</feature>
<evidence type="ECO:0000256" key="1">
    <source>
        <dbReference type="ARBA" id="ARBA00004604"/>
    </source>
</evidence>
<evidence type="ECO:0000256" key="12">
    <source>
        <dbReference type="ARBA" id="ARBA00079460"/>
    </source>
</evidence>
<evidence type="ECO:0000256" key="7">
    <source>
        <dbReference type="ARBA" id="ARBA00022990"/>
    </source>
</evidence>
<evidence type="ECO:0000259" key="15">
    <source>
        <dbReference type="PROSITE" id="PS51721"/>
    </source>
</evidence>
<keyword evidence="5" id="KW-0547">Nucleotide-binding</keyword>
<reference evidence="16 17" key="1">
    <citation type="submission" date="2019-09" db="EMBL/GenBank/DDBJ databases">
        <title>Bird 10,000 Genomes (B10K) Project - Family phase.</title>
        <authorList>
            <person name="Zhang G."/>
        </authorList>
    </citation>
    <scope>NUCLEOTIDE SEQUENCE [LARGE SCALE GENOMIC DNA]</scope>
    <source>
        <strain evidence="16">OUT-0059</strain>
        <tissue evidence="16">Muscle</tissue>
    </source>
</reference>
<dbReference type="SUPFAM" id="SSF52540">
    <property type="entry name" value="P-loop containing nucleoside triphosphate hydrolases"/>
    <property type="match status" value="1"/>
</dbReference>
<evidence type="ECO:0000256" key="6">
    <source>
        <dbReference type="ARBA" id="ARBA00022843"/>
    </source>
</evidence>
<feature type="compositionally biased region" description="Basic and acidic residues" evidence="14">
    <location>
        <begin position="91"/>
        <end position="109"/>
    </location>
</feature>
<feature type="compositionally biased region" description="Basic and acidic residues" evidence="14">
    <location>
        <begin position="53"/>
        <end position="83"/>
    </location>
</feature>
<feature type="compositionally biased region" description="Basic and acidic residues" evidence="14">
    <location>
        <begin position="465"/>
        <end position="482"/>
    </location>
</feature>
<feature type="non-terminal residue" evidence="16">
    <location>
        <position position="565"/>
    </location>
</feature>
<keyword evidence="3" id="KW-1017">Isopeptide bond</keyword>
<dbReference type="Pfam" id="PF01926">
    <property type="entry name" value="MMR_HSR1"/>
    <property type="match status" value="1"/>
</dbReference>
<feature type="compositionally biased region" description="Acidic residues" evidence="14">
    <location>
        <begin position="483"/>
        <end position="517"/>
    </location>
</feature>
<dbReference type="EMBL" id="VZUH01000479">
    <property type="protein sequence ID" value="NXU82991.1"/>
    <property type="molecule type" value="Genomic_DNA"/>
</dbReference>
<keyword evidence="4" id="KW-0597">Phosphoprotein</keyword>
<organism evidence="16 17">
    <name type="scientific">Xiphorhynchus elegans</name>
    <name type="common">elegant woodcreeper</name>
    <dbReference type="NCBI Taxonomy" id="269412"/>
    <lineage>
        <taxon>Eukaryota</taxon>
        <taxon>Metazoa</taxon>
        <taxon>Chordata</taxon>
        <taxon>Craniata</taxon>
        <taxon>Vertebrata</taxon>
        <taxon>Euteleostomi</taxon>
        <taxon>Archelosauria</taxon>
        <taxon>Archosauria</taxon>
        <taxon>Dinosauria</taxon>
        <taxon>Saurischia</taxon>
        <taxon>Theropoda</taxon>
        <taxon>Coelurosauria</taxon>
        <taxon>Aves</taxon>
        <taxon>Neognathae</taxon>
        <taxon>Neoaves</taxon>
        <taxon>Telluraves</taxon>
        <taxon>Australaves</taxon>
        <taxon>Passeriformes</taxon>
        <taxon>Dendrocolaptidae</taxon>
        <taxon>Xiphorhynchus</taxon>
    </lineage>
</organism>
<protein>
    <recommendedName>
        <fullName evidence="2">Guanine nucleotide-binding protein-like 3</fullName>
    </recommendedName>
    <alternativeName>
        <fullName evidence="13">Nucleolar GTP-binding protein 3</fullName>
    </alternativeName>
    <alternativeName>
        <fullName evidence="12">Nucleostemin</fullName>
    </alternativeName>
</protein>
<evidence type="ECO:0000256" key="5">
    <source>
        <dbReference type="ARBA" id="ARBA00022741"/>
    </source>
</evidence>
<evidence type="ECO:0000256" key="13">
    <source>
        <dbReference type="ARBA" id="ARBA00080023"/>
    </source>
</evidence>
<accession>A0A7L3P0X7</accession>
<keyword evidence="9" id="KW-0342">GTP-binding</keyword>
<evidence type="ECO:0000313" key="17">
    <source>
        <dbReference type="Proteomes" id="UP000551443"/>
    </source>
</evidence>
<evidence type="ECO:0000256" key="8">
    <source>
        <dbReference type="ARBA" id="ARBA00023054"/>
    </source>
</evidence>
<evidence type="ECO:0000256" key="9">
    <source>
        <dbReference type="ARBA" id="ARBA00023134"/>
    </source>
</evidence>
<feature type="region of interest" description="Disordered" evidence="14">
    <location>
        <begin position="538"/>
        <end position="565"/>
    </location>
</feature>
<dbReference type="FunFam" id="1.10.1580.10:FF:000002">
    <property type="entry name" value="Guanine nucleotide-binding protein-like 3 (nucleolar)-like"/>
    <property type="match status" value="1"/>
</dbReference>
<comment type="caution">
    <text evidence="16">The sequence shown here is derived from an EMBL/GenBank/DDBJ whole genome shotgun (WGS) entry which is preliminary data.</text>
</comment>
<gene>
    <name evidence="16" type="primary">Gnl3</name>
    <name evidence="16" type="ORF">XIPELE_R07210</name>
</gene>
<proteinExistence type="predicted"/>
<keyword evidence="8" id="KW-0175">Coiled coil</keyword>
<evidence type="ECO:0000256" key="11">
    <source>
        <dbReference type="ARBA" id="ARBA00055611"/>
    </source>
</evidence>
<evidence type="ECO:0000256" key="4">
    <source>
        <dbReference type="ARBA" id="ARBA00022553"/>
    </source>
</evidence>
<dbReference type="InterPro" id="IPR050755">
    <property type="entry name" value="TRAFAC_YlqF/YawG_RiboMat"/>
</dbReference>
<evidence type="ECO:0000256" key="14">
    <source>
        <dbReference type="SAM" id="MobiDB-lite"/>
    </source>
</evidence>
<keyword evidence="6" id="KW-0832">Ubl conjugation</keyword>
<feature type="compositionally biased region" description="Low complexity" evidence="14">
    <location>
        <begin position="538"/>
        <end position="548"/>
    </location>
</feature>
<comment type="function">
    <text evidence="11">May be required to maintain the proliferative capacity of stem cells. Stabilizes MDM2 by preventing its ubiquitination, and hence proteasomal degradation.</text>
</comment>
<feature type="non-terminal residue" evidence="16">
    <location>
        <position position="1"/>
    </location>
</feature>
<dbReference type="InterPro" id="IPR014813">
    <property type="entry name" value="Gnl3_N_dom"/>
</dbReference>
<dbReference type="GO" id="GO:0005730">
    <property type="term" value="C:nucleolus"/>
    <property type="evidence" value="ECO:0007669"/>
    <property type="project" value="UniProtKB-SubCell"/>
</dbReference>
<dbReference type="PANTHER" id="PTHR11089:SF11">
    <property type="entry name" value="GUANINE NUCLEOTIDE-BINDING PROTEIN-LIKE 3"/>
    <property type="match status" value="1"/>
</dbReference>
<dbReference type="GO" id="GO:0005525">
    <property type="term" value="F:GTP binding"/>
    <property type="evidence" value="ECO:0007669"/>
    <property type="project" value="UniProtKB-KW"/>
</dbReference>
<dbReference type="PANTHER" id="PTHR11089">
    <property type="entry name" value="GTP-BINDING PROTEIN-RELATED"/>
    <property type="match status" value="1"/>
</dbReference>
<dbReference type="CDD" id="cd04178">
    <property type="entry name" value="Nucleostemin_like"/>
    <property type="match status" value="1"/>
</dbReference>
<evidence type="ECO:0000256" key="3">
    <source>
        <dbReference type="ARBA" id="ARBA00022499"/>
    </source>
</evidence>
<keyword evidence="10" id="KW-0539">Nucleus</keyword>
<dbReference type="Gene3D" id="1.10.1580.10">
    <property type="match status" value="1"/>
</dbReference>
<dbReference type="InterPro" id="IPR023179">
    <property type="entry name" value="GTP-bd_ortho_bundle_sf"/>
</dbReference>
<sequence length="565" mass="63962">AELRKASKRLSCHKRYKIQKKIREHHRKVRKEAKKRGHKKPKKDPGVPSAAPFKEELLREAEQRKQRIEELKQKQKLNRQKEHEKKRKLEAKKNAGKIKEKAEGKESSGKCKGKTNKQLNKNSKKWFCRELNKVLEASDVVLEVLDARDPMGCRCPQLEQAVTCSGGNKKLLLVLNKIDLVPKDNLEKWLNYLKKEFPTVPFKSATLMKDKTMEPFTKRRARVDLSKTSQCFGSKCLLKLLQEHGKTRNKAIQVGVVGFPNVGKSSIINSLKGVRACNVSIARGVTKSVQIVHIDKQTKMLDSPSIIADPSNSALALALRSIIDTEESGSADVLEGVNAIINHCSKQQVMMHYSMPDFRNPEEFLSLLAQKRGMLKKGGVPDIENTAKLILCDWTGGKMSYHSQPPGSQTPPPYLTEQKIAEMQEGFNLKNLEEENSNTLQALKYPSPASSITFQSAGMTNGTIEENKVIDEGSEWKNRGRTEEEEEEEEEEEDEEEEEEFTESDDDQDDVKEDDDVKEVNETLALVSLTHDFLFSEGEHSSSLSFSLDKPAEEDDAYDFNTDYV</sequence>
<dbReference type="FunFam" id="3.40.50.300:FF:001106">
    <property type="entry name" value="Guanine nucleotide-binding protein-like 3"/>
    <property type="match status" value="1"/>
</dbReference>
<dbReference type="AlphaFoldDB" id="A0A7L3P0X7"/>
<dbReference type="InterPro" id="IPR006073">
    <property type="entry name" value="GTP-bd"/>
</dbReference>